<name>A0A7S9QE55_9RHOB</name>
<feature type="region of interest" description="Disordered" evidence="1">
    <location>
        <begin position="53"/>
        <end position="81"/>
    </location>
</feature>
<sequence length="434" mass="45747">MRLICPNCATQYEVPDSAIPARGRKVECGNCGNSWHVSPPEVVAEEAAQVVEPEQVVEETPPPAAEEPVVEAEAAPVAEETSGQPAFDANVLRELLARPVTKDEASEETAEAVEEAPQEDVEAPSFASEEVAETEDDAPRADDTEDAASDEAFEQQDDVAAVAQEEPSEELTAEASDDASEDAPRTPEGEDTTDGMSIPPVPQPESSVRQSADAAFEAMRARRAARRAARAAQREQEEAAASAEVEPQDDAPTEAETAESDPNVMADLRRLIDSDDAQPETTESENTVEEMPAAPRRPRRERPPRPGSEAATEAGDDDRVVPLSRRPRPKRPGASEATALPEQEPDTVDTEISAAAIAADDVPARGRGVLGFAVAIMLFVVLAVVYMIAPSLSAAVPPAAPVLDAYASSVDALRLSISDTYRGLTGGAAGPTSG</sequence>
<dbReference type="Gene3D" id="2.20.28.160">
    <property type="match status" value="1"/>
</dbReference>
<feature type="compositionally biased region" description="Acidic residues" evidence="1">
    <location>
        <begin position="274"/>
        <end position="288"/>
    </location>
</feature>
<protein>
    <submittedName>
        <fullName evidence="4">Zinc-ribbon domain-containing protein</fullName>
    </submittedName>
</protein>
<gene>
    <name evidence="4" type="ORF">I0K15_04650</name>
</gene>
<dbReference type="NCBIfam" id="TIGR02098">
    <property type="entry name" value="MJ0042_CXXC"/>
    <property type="match status" value="1"/>
</dbReference>
<dbReference type="RefSeq" id="WP_196104241.1">
    <property type="nucleotide sequence ID" value="NZ_CP064942.1"/>
</dbReference>
<evidence type="ECO:0000313" key="5">
    <source>
        <dbReference type="Proteomes" id="UP000594800"/>
    </source>
</evidence>
<feature type="compositionally biased region" description="Acidic residues" evidence="1">
    <location>
        <begin position="166"/>
        <end position="181"/>
    </location>
</feature>
<keyword evidence="2" id="KW-0812">Transmembrane</keyword>
<accession>A0A7S9QE55</accession>
<feature type="transmembrane region" description="Helical" evidence="2">
    <location>
        <begin position="369"/>
        <end position="389"/>
    </location>
</feature>
<dbReference type="Pfam" id="PF13717">
    <property type="entry name" value="Zn_ribbon_4"/>
    <property type="match status" value="1"/>
</dbReference>
<feature type="compositionally biased region" description="Low complexity" evidence="1">
    <location>
        <begin position="71"/>
        <end position="81"/>
    </location>
</feature>
<evidence type="ECO:0000256" key="2">
    <source>
        <dbReference type="SAM" id="Phobius"/>
    </source>
</evidence>
<evidence type="ECO:0000313" key="4">
    <source>
        <dbReference type="EMBL" id="QPH55042.1"/>
    </source>
</evidence>
<keyword evidence="2" id="KW-0472">Membrane</keyword>
<dbReference type="Proteomes" id="UP000594800">
    <property type="component" value="Chromosome"/>
</dbReference>
<feature type="domain" description="Zinc finger/thioredoxin putative" evidence="3">
    <location>
        <begin position="1"/>
        <end position="35"/>
    </location>
</feature>
<feature type="compositionally biased region" description="Acidic residues" evidence="1">
    <location>
        <begin position="143"/>
        <end position="157"/>
    </location>
</feature>
<keyword evidence="5" id="KW-1185">Reference proteome</keyword>
<evidence type="ECO:0000259" key="3">
    <source>
        <dbReference type="Pfam" id="PF13717"/>
    </source>
</evidence>
<evidence type="ECO:0000256" key="1">
    <source>
        <dbReference type="SAM" id="MobiDB-lite"/>
    </source>
</evidence>
<proteinExistence type="predicted"/>
<reference evidence="4 5" key="1">
    <citation type="submission" date="2020-11" db="EMBL/GenBank/DDBJ databases">
        <title>Description of Pontivivens ytuae sp. nov. isolated from deep sea sediment of Mariana Trench.</title>
        <authorList>
            <person name="Wang Z."/>
            <person name="Sun Q.-L."/>
            <person name="Xu X.-D."/>
            <person name="Tang Y.-Z."/>
            <person name="Zhang J."/>
        </authorList>
    </citation>
    <scope>NUCLEOTIDE SEQUENCE [LARGE SCALE GENOMIC DNA]</scope>
    <source>
        <strain evidence="4 5">MT2928</strain>
    </source>
</reference>
<feature type="compositionally biased region" description="Acidic residues" evidence="1">
    <location>
        <begin position="246"/>
        <end position="259"/>
    </location>
</feature>
<dbReference type="KEGG" id="poz:I0K15_04650"/>
<feature type="region of interest" description="Disordered" evidence="1">
    <location>
        <begin position="99"/>
        <end position="347"/>
    </location>
</feature>
<feature type="compositionally biased region" description="Acidic residues" evidence="1">
    <location>
        <begin position="105"/>
        <end position="122"/>
    </location>
</feature>
<keyword evidence="2" id="KW-1133">Transmembrane helix</keyword>
<dbReference type="InterPro" id="IPR011723">
    <property type="entry name" value="Znf/thioredoxin_put"/>
</dbReference>
<dbReference type="AlphaFoldDB" id="A0A7S9QE55"/>
<dbReference type="EMBL" id="CP064942">
    <property type="protein sequence ID" value="QPH55042.1"/>
    <property type="molecule type" value="Genomic_DNA"/>
</dbReference>
<organism evidence="4 5">
    <name type="scientific">Pontivivens ytuae</name>
    <dbReference type="NCBI Taxonomy" id="2789856"/>
    <lineage>
        <taxon>Bacteria</taxon>
        <taxon>Pseudomonadati</taxon>
        <taxon>Pseudomonadota</taxon>
        <taxon>Alphaproteobacteria</taxon>
        <taxon>Rhodobacterales</taxon>
        <taxon>Paracoccaceae</taxon>
        <taxon>Pontivivens</taxon>
    </lineage>
</organism>